<proteinExistence type="predicted"/>
<evidence type="ECO:0000256" key="1">
    <source>
        <dbReference type="SAM" id="Phobius"/>
    </source>
</evidence>
<gene>
    <name evidence="2" type="ORF">GGQ54_001898</name>
</gene>
<keyword evidence="1" id="KW-1133">Transmembrane helix</keyword>
<feature type="transmembrane region" description="Helical" evidence="1">
    <location>
        <begin position="166"/>
        <end position="184"/>
    </location>
</feature>
<dbReference type="EMBL" id="JACBZS010000001">
    <property type="protein sequence ID" value="NYI71338.1"/>
    <property type="molecule type" value="Genomic_DNA"/>
</dbReference>
<keyword evidence="1" id="KW-0472">Membrane</keyword>
<dbReference type="AlphaFoldDB" id="A0A7Z0D9U6"/>
<organism evidence="2 3">
    <name type="scientific">Naumannella cuiyingiana</name>
    <dbReference type="NCBI Taxonomy" id="1347891"/>
    <lineage>
        <taxon>Bacteria</taxon>
        <taxon>Bacillati</taxon>
        <taxon>Actinomycetota</taxon>
        <taxon>Actinomycetes</taxon>
        <taxon>Propionibacteriales</taxon>
        <taxon>Propionibacteriaceae</taxon>
        <taxon>Naumannella</taxon>
    </lineage>
</organism>
<accession>A0A7Z0D9U6</accession>
<reference evidence="2 3" key="1">
    <citation type="submission" date="2020-07" db="EMBL/GenBank/DDBJ databases">
        <title>Sequencing the genomes of 1000 actinobacteria strains.</title>
        <authorList>
            <person name="Klenk H.-P."/>
        </authorList>
    </citation>
    <scope>NUCLEOTIDE SEQUENCE [LARGE SCALE GENOMIC DNA]</scope>
    <source>
        <strain evidence="2 3">DSM 103164</strain>
    </source>
</reference>
<comment type="caution">
    <text evidence="2">The sequence shown here is derived from an EMBL/GenBank/DDBJ whole genome shotgun (WGS) entry which is preliminary data.</text>
</comment>
<feature type="transmembrane region" description="Helical" evidence="1">
    <location>
        <begin position="73"/>
        <end position="93"/>
    </location>
</feature>
<name>A0A7Z0D9U6_9ACTN</name>
<evidence type="ECO:0000313" key="3">
    <source>
        <dbReference type="Proteomes" id="UP000527616"/>
    </source>
</evidence>
<feature type="transmembrane region" description="Helical" evidence="1">
    <location>
        <begin position="105"/>
        <end position="125"/>
    </location>
</feature>
<evidence type="ECO:0000313" key="2">
    <source>
        <dbReference type="EMBL" id="NYI71338.1"/>
    </source>
</evidence>
<dbReference type="Pfam" id="PF06197">
    <property type="entry name" value="DUF998"/>
    <property type="match status" value="1"/>
</dbReference>
<feature type="transmembrane region" description="Helical" evidence="1">
    <location>
        <begin position="137"/>
        <end position="159"/>
    </location>
</feature>
<sequence length="227" mass="23774">MATAISTDRTRRGGRLRVVGLTALTITIQYFVIEAIVAGAWIDPAYSYVNNYISDLGAPRCATFADRAVCSPLHALMNASFLFQAVLVAVAVATLGPRLRSRGRWLVIILGSITAIGMAMVGIFPGSVVEDLGSDPLLHGTGAMLAILGGNLTVLCVGIVARRGPLLAAGSFVAAAVGLFAVLAQTVFGTDLGLGRGGVERLMVNPWLVWAIVVGVLGLVRRRRPHA</sequence>
<keyword evidence="1" id="KW-0812">Transmembrane</keyword>
<protein>
    <submittedName>
        <fullName evidence="2">Putative membrane protein</fullName>
    </submittedName>
</protein>
<dbReference type="InterPro" id="IPR009339">
    <property type="entry name" value="DUF998"/>
</dbReference>
<feature type="transmembrane region" description="Helical" evidence="1">
    <location>
        <begin position="204"/>
        <end position="220"/>
    </location>
</feature>
<dbReference type="Proteomes" id="UP000527616">
    <property type="component" value="Unassembled WGS sequence"/>
</dbReference>
<dbReference type="RefSeq" id="WP_179445173.1">
    <property type="nucleotide sequence ID" value="NZ_JACBZS010000001.1"/>
</dbReference>
<keyword evidence="3" id="KW-1185">Reference proteome</keyword>
<feature type="transmembrane region" description="Helical" evidence="1">
    <location>
        <begin position="21"/>
        <end position="42"/>
    </location>
</feature>